<accession>A0A9E6XZK5</accession>
<gene>
    <name evidence="3" type="primary">hsaA_1</name>
    <name evidence="3" type="ORF">DSM104329_03785</name>
</gene>
<feature type="domain" description="Acyl-CoA dehydrogenase C-terminal" evidence="2">
    <location>
        <begin position="259"/>
        <end position="393"/>
    </location>
</feature>
<dbReference type="InterPro" id="IPR037069">
    <property type="entry name" value="AcylCoA_DH/ox_N_sf"/>
</dbReference>
<dbReference type="Gene3D" id="2.40.110.10">
    <property type="entry name" value="Butyryl-CoA Dehydrogenase, subunit A, domain 2"/>
    <property type="match status" value="1"/>
</dbReference>
<keyword evidence="4" id="KW-1185">Reference proteome</keyword>
<name>A0A9E6XZK5_9ACTN</name>
<protein>
    <submittedName>
        <fullName evidence="3">Flavin-dependent monooxygenase, oxygenase subunit HsaA</fullName>
        <ecNumber evidence="3">1.14.14.12</ecNumber>
    </submittedName>
</protein>
<dbReference type="SUPFAM" id="SSF56645">
    <property type="entry name" value="Acyl-CoA dehydrogenase NM domain-like"/>
    <property type="match status" value="1"/>
</dbReference>
<keyword evidence="3" id="KW-0503">Monooxygenase</keyword>
<evidence type="ECO:0000256" key="1">
    <source>
        <dbReference type="ARBA" id="ARBA00023002"/>
    </source>
</evidence>
<keyword evidence="1 3" id="KW-0560">Oxidoreductase</keyword>
<dbReference type="GO" id="GO:0016627">
    <property type="term" value="F:oxidoreductase activity, acting on the CH-CH group of donors"/>
    <property type="evidence" value="ECO:0007669"/>
    <property type="project" value="InterPro"/>
</dbReference>
<evidence type="ECO:0000313" key="4">
    <source>
        <dbReference type="Proteomes" id="UP001162834"/>
    </source>
</evidence>
<dbReference type="RefSeq" id="WP_259311426.1">
    <property type="nucleotide sequence ID" value="NZ_CP087164.1"/>
</dbReference>
<dbReference type="AlphaFoldDB" id="A0A9E6XZK5"/>
<dbReference type="PIRSF" id="PIRSF016578">
    <property type="entry name" value="HsaA"/>
    <property type="match status" value="1"/>
</dbReference>
<evidence type="ECO:0000259" key="2">
    <source>
        <dbReference type="Pfam" id="PF08028"/>
    </source>
</evidence>
<dbReference type="EMBL" id="CP087164">
    <property type="protein sequence ID" value="UGS37370.1"/>
    <property type="molecule type" value="Genomic_DNA"/>
</dbReference>
<evidence type="ECO:0000313" key="3">
    <source>
        <dbReference type="EMBL" id="UGS37370.1"/>
    </source>
</evidence>
<dbReference type="KEGG" id="sbae:DSM104329_03785"/>
<dbReference type="Proteomes" id="UP001162834">
    <property type="component" value="Chromosome"/>
</dbReference>
<dbReference type="Pfam" id="PF08028">
    <property type="entry name" value="Acyl-CoA_dh_2"/>
    <property type="match status" value="1"/>
</dbReference>
<reference evidence="3" key="1">
    <citation type="journal article" date="2022" name="Int. J. Syst. Evol. Microbiol.">
        <title>Pseudomonas aegrilactucae sp. nov. and Pseudomonas morbosilactucae sp. nov., pathogens causing bacterial rot of lettuce in Japan.</title>
        <authorList>
            <person name="Sawada H."/>
            <person name="Fujikawa T."/>
            <person name="Satou M."/>
        </authorList>
    </citation>
    <scope>NUCLEOTIDE SEQUENCE</scope>
    <source>
        <strain evidence="3">0166_1</strain>
    </source>
</reference>
<proteinExistence type="predicted"/>
<dbReference type="GO" id="GO:0036383">
    <property type="term" value="F:3-hydroxy-9,10-secoandrosta-1,3,5(10)-triene-9,17-dione monooxygenase activity"/>
    <property type="evidence" value="ECO:0007669"/>
    <property type="project" value="UniProtKB-EC"/>
</dbReference>
<dbReference type="Gene3D" id="1.20.140.10">
    <property type="entry name" value="Butyryl-CoA Dehydrogenase, subunit A, domain 3"/>
    <property type="match status" value="1"/>
</dbReference>
<dbReference type="EC" id="1.14.14.12" evidence="3"/>
<sequence length="414" mass="45642">MEASATVPDSIPVPEPDLTPADMIARARALVPMLREQQDEAEERGHYSETVHEAFLKAGFSRTTQPRRFGGYEFGLRTFLETMVIISTGDPGTGWCLTLGSSHAWLVASHFPEQAQAEMFGPDGDFRCPHPAAPTGEGRRVDGGYQVSGRWPYASGVPYATWVFATGFIAGDDPPMPYVFAMPRSQVTVLDDWGARAGTVLGMHSSGSNTFVGEDVFVPERFVVPFDWFEPKFPTPGLELYGNPLYLGRAGGPYHTSLVVPVIGAARAALDAFADHIREKPTTFQPQIPRYRFHEDQRAYGQAMAMTDAAETILYGFADQYQEALEQSVARGEPVDVRQDARWWALIQQAGGLAAGAVETLVHRATSSTSGRGERLGRYFRDVTMYRQHISAQQGDFAVRNAAMYLGASDRWLF</sequence>
<dbReference type="InterPro" id="IPR009100">
    <property type="entry name" value="AcylCoA_DH/oxidase_NM_dom_sf"/>
</dbReference>
<dbReference type="GO" id="GO:0050660">
    <property type="term" value="F:flavin adenine dinucleotide binding"/>
    <property type="evidence" value="ECO:0007669"/>
    <property type="project" value="InterPro"/>
</dbReference>
<dbReference type="InterPro" id="IPR013107">
    <property type="entry name" value="Acyl-CoA_DH_C"/>
</dbReference>
<dbReference type="Gene3D" id="1.10.540.10">
    <property type="entry name" value="Acyl-CoA dehydrogenase/oxidase, N-terminal domain"/>
    <property type="match status" value="1"/>
</dbReference>
<organism evidence="3 4">
    <name type="scientific">Capillimicrobium parvum</name>
    <dbReference type="NCBI Taxonomy" id="2884022"/>
    <lineage>
        <taxon>Bacteria</taxon>
        <taxon>Bacillati</taxon>
        <taxon>Actinomycetota</taxon>
        <taxon>Thermoleophilia</taxon>
        <taxon>Solirubrobacterales</taxon>
        <taxon>Capillimicrobiaceae</taxon>
        <taxon>Capillimicrobium</taxon>
    </lineage>
</organism>
<dbReference type="InterPro" id="IPR046373">
    <property type="entry name" value="Acyl-CoA_Oxase/DH_mid-dom_sf"/>
</dbReference>